<dbReference type="Proteomes" id="UP000664303">
    <property type="component" value="Unassembled WGS sequence"/>
</dbReference>
<feature type="transmembrane region" description="Helical" evidence="1">
    <location>
        <begin position="89"/>
        <end position="110"/>
    </location>
</feature>
<evidence type="ECO:0000313" key="3">
    <source>
        <dbReference type="EMBL" id="MBN7798318.1"/>
    </source>
</evidence>
<protein>
    <submittedName>
        <fullName evidence="3">CPBP family intramembrane metalloprotease</fullName>
    </submittedName>
</protein>
<sequence length="245" mass="25189">MDLDKPKLMPALLVWLLGMTGVLSLAITTVPGLLEGQDLPLPIPALIAISVLQSGALLALAVFSGVTLGPRLGLGSIIARSFPLLRGPGSVFAAGTLGGVAGAGVLIGAANFSPHELVELQAHAPEIPIATRVLYGGITEEILIRFGLMSLLAWLAWKSMGHFGFEGRNTPIVIAIVASALAFAAGHLPAIVAFGGVLTVPVVAYVLLWNGLFGLIAGVLYWKANLEAAIFAHALAHIGAYAVLG</sequence>
<reference evidence="3" key="1">
    <citation type="submission" date="2021-02" db="EMBL/GenBank/DDBJ databases">
        <title>PHA producing bacteria isolated from coastal sediment in Guangdong, Shenzhen.</title>
        <authorList>
            <person name="Zheng W."/>
            <person name="Yu S."/>
            <person name="Huang Y."/>
        </authorList>
    </citation>
    <scope>NUCLEOTIDE SEQUENCE</scope>
    <source>
        <strain evidence="3">TN14-10</strain>
    </source>
</reference>
<dbReference type="GO" id="GO:0008237">
    <property type="term" value="F:metallopeptidase activity"/>
    <property type="evidence" value="ECO:0007669"/>
    <property type="project" value="UniProtKB-KW"/>
</dbReference>
<comment type="caution">
    <text evidence="3">The sequence shown here is derived from an EMBL/GenBank/DDBJ whole genome shotgun (WGS) entry which is preliminary data.</text>
</comment>
<feature type="transmembrane region" description="Helical" evidence="1">
    <location>
        <begin position="12"/>
        <end position="34"/>
    </location>
</feature>
<accession>A0A939INN8</accession>
<dbReference type="Pfam" id="PF02517">
    <property type="entry name" value="Rce1-like"/>
    <property type="match status" value="1"/>
</dbReference>
<proteinExistence type="predicted"/>
<keyword evidence="3" id="KW-0645">Protease</keyword>
<dbReference type="InterPro" id="IPR003675">
    <property type="entry name" value="Rce1/LyrA-like_dom"/>
</dbReference>
<feature type="transmembrane region" description="Helical" evidence="1">
    <location>
        <begin position="46"/>
        <end position="68"/>
    </location>
</feature>
<dbReference type="RefSeq" id="WP_206561768.1">
    <property type="nucleotide sequence ID" value="NZ_JAFKCZ010000014.1"/>
</dbReference>
<keyword evidence="1" id="KW-0812">Transmembrane</keyword>
<evidence type="ECO:0000256" key="1">
    <source>
        <dbReference type="SAM" id="Phobius"/>
    </source>
</evidence>
<keyword evidence="3" id="KW-0378">Hydrolase</keyword>
<dbReference type="AlphaFoldDB" id="A0A939INN8"/>
<dbReference type="GO" id="GO:0080120">
    <property type="term" value="P:CAAX-box protein maturation"/>
    <property type="evidence" value="ECO:0007669"/>
    <property type="project" value="UniProtKB-ARBA"/>
</dbReference>
<keyword evidence="1" id="KW-1133">Transmembrane helix</keyword>
<keyword evidence="3" id="KW-0482">Metalloprotease</keyword>
<name>A0A939INN8_9GAMM</name>
<evidence type="ECO:0000259" key="2">
    <source>
        <dbReference type="Pfam" id="PF02517"/>
    </source>
</evidence>
<feature type="transmembrane region" description="Helical" evidence="1">
    <location>
        <begin position="142"/>
        <end position="160"/>
    </location>
</feature>
<feature type="transmembrane region" description="Helical" evidence="1">
    <location>
        <begin position="202"/>
        <end position="221"/>
    </location>
</feature>
<evidence type="ECO:0000313" key="4">
    <source>
        <dbReference type="Proteomes" id="UP000664303"/>
    </source>
</evidence>
<dbReference type="GO" id="GO:0004175">
    <property type="term" value="F:endopeptidase activity"/>
    <property type="evidence" value="ECO:0007669"/>
    <property type="project" value="UniProtKB-ARBA"/>
</dbReference>
<dbReference type="EMBL" id="JAFKCZ010000014">
    <property type="protein sequence ID" value="MBN7798318.1"/>
    <property type="molecule type" value="Genomic_DNA"/>
</dbReference>
<gene>
    <name evidence="3" type="ORF">JYP50_17055</name>
</gene>
<keyword evidence="4" id="KW-1185">Reference proteome</keyword>
<keyword evidence="1" id="KW-0472">Membrane</keyword>
<feature type="domain" description="CAAX prenyl protease 2/Lysostaphin resistance protein A-like" evidence="2">
    <location>
        <begin position="130"/>
        <end position="236"/>
    </location>
</feature>
<feature type="transmembrane region" description="Helical" evidence="1">
    <location>
        <begin position="172"/>
        <end position="196"/>
    </location>
</feature>
<organism evidence="3 4">
    <name type="scientific">Parahaliea mediterranea</name>
    <dbReference type="NCBI Taxonomy" id="651086"/>
    <lineage>
        <taxon>Bacteria</taxon>
        <taxon>Pseudomonadati</taxon>
        <taxon>Pseudomonadota</taxon>
        <taxon>Gammaproteobacteria</taxon>
        <taxon>Cellvibrionales</taxon>
        <taxon>Halieaceae</taxon>
        <taxon>Parahaliea</taxon>
    </lineage>
</organism>